<dbReference type="PROSITE" id="PS51118">
    <property type="entry name" value="HTH_HXLR"/>
    <property type="match status" value="1"/>
</dbReference>
<dbReference type="SUPFAM" id="SSF46785">
    <property type="entry name" value="Winged helix' DNA-binding domain"/>
    <property type="match status" value="1"/>
</dbReference>
<protein>
    <submittedName>
        <fullName evidence="6">Transcriptional regulator, HxlR family</fullName>
    </submittedName>
</protein>
<dbReference type="EMBL" id="FZOC01000001">
    <property type="protein sequence ID" value="SNR66485.1"/>
    <property type="molecule type" value="Genomic_DNA"/>
</dbReference>
<feature type="domain" description="HTH hxlR-type" evidence="5">
    <location>
        <begin position="17"/>
        <end position="116"/>
    </location>
</feature>
<dbReference type="OrthoDB" id="9800350at2"/>
<keyword evidence="3" id="KW-0804">Transcription</keyword>
<keyword evidence="2" id="KW-0238">DNA-binding</keyword>
<feature type="region of interest" description="Disordered" evidence="4">
    <location>
        <begin position="125"/>
        <end position="146"/>
    </location>
</feature>
<keyword evidence="1" id="KW-0805">Transcription regulation</keyword>
<keyword evidence="7" id="KW-1185">Reference proteome</keyword>
<evidence type="ECO:0000256" key="1">
    <source>
        <dbReference type="ARBA" id="ARBA00023015"/>
    </source>
</evidence>
<dbReference type="Gene3D" id="1.10.10.10">
    <property type="entry name" value="Winged helix-like DNA-binding domain superfamily/Winged helix DNA-binding domain"/>
    <property type="match status" value="1"/>
</dbReference>
<evidence type="ECO:0000259" key="5">
    <source>
        <dbReference type="PROSITE" id="PS51118"/>
    </source>
</evidence>
<dbReference type="RefSeq" id="WP_089271760.1">
    <property type="nucleotide sequence ID" value="NZ_FZOC01000001.1"/>
</dbReference>
<dbReference type="InterPro" id="IPR036390">
    <property type="entry name" value="WH_DNA-bd_sf"/>
</dbReference>
<dbReference type="Proteomes" id="UP000198324">
    <property type="component" value="Unassembled WGS sequence"/>
</dbReference>
<accession>A0A238Y5J8</accession>
<sequence>MTGQCATKQLQGRTYRCYFELALSVMGGKWKPIVLYHLGQEGVRRYSELKRQLPEVTDRMLTRQLRELEADGLVLREVFRQVPPRVEYSLTPQGLGLFPILLAMRDWGAGYEAAMGGASVVSAGEPEGEVPASLHPRYQGRAFQGE</sequence>
<dbReference type="PANTHER" id="PTHR33204:SF29">
    <property type="entry name" value="TRANSCRIPTIONAL REGULATOR"/>
    <property type="match status" value="1"/>
</dbReference>
<reference evidence="6 7" key="1">
    <citation type="submission" date="2017-06" db="EMBL/GenBank/DDBJ databases">
        <authorList>
            <person name="Kim H.J."/>
            <person name="Triplett B.A."/>
        </authorList>
    </citation>
    <scope>NUCLEOTIDE SEQUENCE [LARGE SCALE GENOMIC DNA]</scope>
    <source>
        <strain evidence="6 7">DSM 13116</strain>
    </source>
</reference>
<evidence type="ECO:0000313" key="7">
    <source>
        <dbReference type="Proteomes" id="UP000198324"/>
    </source>
</evidence>
<gene>
    <name evidence="6" type="ORF">SAMN04488503_0716</name>
</gene>
<dbReference type="InterPro" id="IPR036388">
    <property type="entry name" value="WH-like_DNA-bd_sf"/>
</dbReference>
<dbReference type="InterPro" id="IPR002577">
    <property type="entry name" value="HTH_HxlR"/>
</dbReference>
<evidence type="ECO:0000313" key="6">
    <source>
        <dbReference type="EMBL" id="SNR66485.1"/>
    </source>
</evidence>
<name>A0A238Y5J8_9BACT</name>
<evidence type="ECO:0000256" key="2">
    <source>
        <dbReference type="ARBA" id="ARBA00023125"/>
    </source>
</evidence>
<dbReference type="AlphaFoldDB" id="A0A238Y5J8"/>
<dbReference type="GO" id="GO:0003677">
    <property type="term" value="F:DNA binding"/>
    <property type="evidence" value="ECO:0007669"/>
    <property type="project" value="UniProtKB-KW"/>
</dbReference>
<evidence type="ECO:0000256" key="3">
    <source>
        <dbReference type="ARBA" id="ARBA00023163"/>
    </source>
</evidence>
<evidence type="ECO:0000256" key="4">
    <source>
        <dbReference type="SAM" id="MobiDB-lite"/>
    </source>
</evidence>
<organism evidence="6 7">
    <name type="scientific">Humidesulfovibrio mexicanus</name>
    <dbReference type="NCBI Taxonomy" id="147047"/>
    <lineage>
        <taxon>Bacteria</taxon>
        <taxon>Pseudomonadati</taxon>
        <taxon>Thermodesulfobacteriota</taxon>
        <taxon>Desulfovibrionia</taxon>
        <taxon>Desulfovibrionales</taxon>
        <taxon>Desulfovibrionaceae</taxon>
        <taxon>Humidesulfovibrio</taxon>
    </lineage>
</organism>
<proteinExistence type="predicted"/>
<dbReference type="PANTHER" id="PTHR33204">
    <property type="entry name" value="TRANSCRIPTIONAL REGULATOR, MARR FAMILY"/>
    <property type="match status" value="1"/>
</dbReference>
<dbReference type="Pfam" id="PF01638">
    <property type="entry name" value="HxlR"/>
    <property type="match status" value="1"/>
</dbReference>